<evidence type="ECO:0000313" key="2">
    <source>
        <dbReference type="EnsemblMetazoa" id="CJA17906b.1"/>
    </source>
</evidence>
<feature type="compositionally biased region" description="Basic residues" evidence="1">
    <location>
        <begin position="486"/>
        <end position="505"/>
    </location>
</feature>
<feature type="compositionally biased region" description="Basic and acidic residues" evidence="1">
    <location>
        <begin position="425"/>
        <end position="448"/>
    </location>
</feature>
<reference evidence="3" key="1">
    <citation type="submission" date="2010-08" db="EMBL/GenBank/DDBJ databases">
        <authorList>
            <consortium name="Caenorhabditis japonica Sequencing Consortium"/>
            <person name="Wilson R.K."/>
        </authorList>
    </citation>
    <scope>NUCLEOTIDE SEQUENCE [LARGE SCALE GENOMIC DNA]</scope>
    <source>
        <strain evidence="3">DF5081</strain>
    </source>
</reference>
<organism evidence="2 3">
    <name type="scientific">Caenorhabditis japonica</name>
    <dbReference type="NCBI Taxonomy" id="281687"/>
    <lineage>
        <taxon>Eukaryota</taxon>
        <taxon>Metazoa</taxon>
        <taxon>Ecdysozoa</taxon>
        <taxon>Nematoda</taxon>
        <taxon>Chromadorea</taxon>
        <taxon>Rhabditida</taxon>
        <taxon>Rhabditina</taxon>
        <taxon>Rhabditomorpha</taxon>
        <taxon>Rhabditoidea</taxon>
        <taxon>Rhabditidae</taxon>
        <taxon>Peloderinae</taxon>
        <taxon>Caenorhabditis</taxon>
    </lineage>
</organism>
<evidence type="ECO:0000313" key="3">
    <source>
        <dbReference type="Proteomes" id="UP000005237"/>
    </source>
</evidence>
<dbReference type="InterPro" id="IPR036186">
    <property type="entry name" value="Serpin_sf"/>
</dbReference>
<feature type="compositionally biased region" description="Low complexity" evidence="1">
    <location>
        <begin position="453"/>
        <end position="469"/>
    </location>
</feature>
<dbReference type="AlphaFoldDB" id="A0A8R1I7W5"/>
<feature type="compositionally biased region" description="Basic residues" evidence="1">
    <location>
        <begin position="337"/>
        <end position="347"/>
    </location>
</feature>
<keyword evidence="3" id="KW-1185">Reference proteome</keyword>
<proteinExistence type="predicted"/>
<reference evidence="2" key="2">
    <citation type="submission" date="2022-06" db="UniProtKB">
        <authorList>
            <consortium name="EnsemblMetazoa"/>
        </authorList>
    </citation>
    <scope>IDENTIFICATION</scope>
    <source>
        <strain evidence="2">DF5081</strain>
    </source>
</reference>
<name>A0A8R1I7W5_CAEJA</name>
<accession>A0A8R1I7W5</accession>
<dbReference type="Proteomes" id="UP000005237">
    <property type="component" value="Unassembled WGS sequence"/>
</dbReference>
<feature type="compositionally biased region" description="Basic and acidic residues" evidence="1">
    <location>
        <begin position="362"/>
        <end position="410"/>
    </location>
</feature>
<sequence length="505" mass="57108">MCSKLNDLRSPNSFYFFVRFLVDEEKTTTVSKELMVKSNDVAKQQVFASIRPARVIKYLDSLTFSPVTIARPSLLTTNGYGSVGLNAKWVGKTRKAGMHRFAGSYSKKIMEPYFEIRTNYKRLSGEQFEVKIILNNYSEPIMFQLIAVPFELTGSTQGTIIFLRPLSLGLLPYANRQVSTEMINLILQDLSAATWLSGRLLLPQFTATCQHDLWKNLMRHGVQPDLGQSQKAPPMASLWHWTCLSVGSEGLSGVVAKKGVGKSSSTSSKLAPEECRGRISGESLYKIHQPYAVRLDSAFTYIVQINSIPVFTGSYFGSPAPILSQILVRAPERIRNRKNTRLEKRKREKETRKQKLFRKLRKSEEQERSKDRKRAEREKKNLKRKSAEPAKKLSTEATRTKSLEPARKMSAETTRSAESVIPRCRSAEMTKARSAESVSKELPKKKSAENAGKPPNNATAKPTTTIKTIVANPEKNKSSEIPGTVKRSKSSRWKRFKNRILRRKQ</sequence>
<dbReference type="EnsemblMetazoa" id="CJA17906b.1">
    <property type="protein sequence ID" value="CJA17906b.1"/>
    <property type="gene ID" value="WBGene00137110"/>
</dbReference>
<protein>
    <submittedName>
        <fullName evidence="2">Uncharacterized protein</fullName>
    </submittedName>
</protein>
<feature type="region of interest" description="Disordered" evidence="1">
    <location>
        <begin position="337"/>
        <end position="505"/>
    </location>
</feature>
<evidence type="ECO:0000256" key="1">
    <source>
        <dbReference type="SAM" id="MobiDB-lite"/>
    </source>
</evidence>
<dbReference type="SUPFAM" id="SSF56574">
    <property type="entry name" value="Serpins"/>
    <property type="match status" value="1"/>
</dbReference>